<feature type="domain" description="AB hydrolase-1" evidence="1">
    <location>
        <begin position="6"/>
        <end position="204"/>
    </location>
</feature>
<sequence length="219" mass="22721">MTQPTLVLLHGAGETAAAWDAVIAALPLTWRVLAPDLGAAGETDDGRFALGAAVEAIGRQLPAERTVVLCGLSLGAMIAAEVAARDDSGCVQGLVLSGGQVRPPKRLMRLQRFIAERFVPESAFAGSGVTKRQVIAMFAAVEGLDLSAALPAITVPTGVWCGTRDLANRAAARELARGIPEAALSFVPGVGHEWHKSHPAAFAAHLCAFASDNGLATRR</sequence>
<reference evidence="2 3" key="1">
    <citation type="submission" date="2024-02" db="EMBL/GenBank/DDBJ databases">
        <title>Characterization of antibiotic resistant novel bacterial strains and their environmental applications.</title>
        <authorList>
            <person name="Manzoor S."/>
            <person name="Abbas S."/>
            <person name="Arshad M."/>
            <person name="Li W.J."/>
            <person name="Ahmed I."/>
        </authorList>
    </citation>
    <scope>NUCLEOTIDE SEQUENCE [LARGE SCALE GENOMIC DNA]</scope>
    <source>
        <strain evidence="2 3">KACC 15558</strain>
    </source>
</reference>
<dbReference type="GO" id="GO:0016787">
    <property type="term" value="F:hydrolase activity"/>
    <property type="evidence" value="ECO:0007669"/>
    <property type="project" value="UniProtKB-KW"/>
</dbReference>
<dbReference type="PANTHER" id="PTHR43689:SF8">
    <property type="entry name" value="ALPHA_BETA-HYDROLASES SUPERFAMILY PROTEIN"/>
    <property type="match status" value="1"/>
</dbReference>
<keyword evidence="3" id="KW-1185">Reference proteome</keyword>
<dbReference type="SUPFAM" id="SSF53474">
    <property type="entry name" value="alpha/beta-Hydrolases"/>
    <property type="match status" value="1"/>
</dbReference>
<name>A0ABP9UA85_9MICO</name>
<evidence type="ECO:0000259" key="1">
    <source>
        <dbReference type="Pfam" id="PF12697"/>
    </source>
</evidence>
<dbReference type="EMBL" id="BAABNP010000021">
    <property type="protein sequence ID" value="GAA5342275.1"/>
    <property type="molecule type" value="Genomic_DNA"/>
</dbReference>
<accession>A0ABP9UA85</accession>
<dbReference type="InterPro" id="IPR029058">
    <property type="entry name" value="AB_hydrolase_fold"/>
</dbReference>
<keyword evidence="2" id="KW-0378">Hydrolase</keyword>
<dbReference type="PANTHER" id="PTHR43689">
    <property type="entry name" value="HYDROLASE"/>
    <property type="match status" value="1"/>
</dbReference>
<dbReference type="Gene3D" id="3.40.50.1820">
    <property type="entry name" value="alpha/beta hydrolase"/>
    <property type="match status" value="2"/>
</dbReference>
<evidence type="ECO:0000313" key="2">
    <source>
        <dbReference type="EMBL" id="GAA5342275.1"/>
    </source>
</evidence>
<dbReference type="RefSeq" id="WP_342039045.1">
    <property type="nucleotide sequence ID" value="NZ_BAABBK010000012.1"/>
</dbReference>
<proteinExistence type="predicted"/>
<evidence type="ECO:0000313" key="3">
    <source>
        <dbReference type="Proteomes" id="UP001498935"/>
    </source>
</evidence>
<gene>
    <name evidence="2" type="ORF">KACC15558_33160</name>
</gene>
<dbReference type="InterPro" id="IPR000073">
    <property type="entry name" value="AB_hydrolase_1"/>
</dbReference>
<protein>
    <submittedName>
        <fullName evidence="2">Alpha/beta hydrolase</fullName>
    </submittedName>
</protein>
<comment type="caution">
    <text evidence="2">The sequence shown here is derived from an EMBL/GenBank/DDBJ whole genome shotgun (WGS) entry which is preliminary data.</text>
</comment>
<dbReference type="Proteomes" id="UP001498935">
    <property type="component" value="Unassembled WGS sequence"/>
</dbReference>
<dbReference type="Pfam" id="PF12697">
    <property type="entry name" value="Abhydrolase_6"/>
    <property type="match status" value="1"/>
</dbReference>
<organism evidence="2 3">
    <name type="scientific">Brevibacterium ammoniilyticum</name>
    <dbReference type="NCBI Taxonomy" id="1046555"/>
    <lineage>
        <taxon>Bacteria</taxon>
        <taxon>Bacillati</taxon>
        <taxon>Actinomycetota</taxon>
        <taxon>Actinomycetes</taxon>
        <taxon>Micrococcales</taxon>
        <taxon>Brevibacteriaceae</taxon>
        <taxon>Brevibacterium</taxon>
    </lineage>
</organism>